<comment type="subcellular location">
    <subcellularLocation>
        <location evidence="1">Cytoplasm</location>
        <location evidence="1">Cytosol</location>
    </subcellularLocation>
</comment>
<keyword evidence="9" id="KW-1185">Reference proteome</keyword>
<reference evidence="8 9" key="1">
    <citation type="submission" date="2016-02" db="EMBL/GenBank/DDBJ databases">
        <title>Genome sequence of Clostridium tepidiprofundi DSM 19306.</title>
        <authorList>
            <person name="Poehlein A."/>
            <person name="Daniel R."/>
        </authorList>
    </citation>
    <scope>NUCLEOTIDE SEQUENCE [LARGE SCALE GENOMIC DNA]</scope>
    <source>
        <strain evidence="8 9">DSM 19306</strain>
    </source>
</reference>
<dbReference type="AlphaFoldDB" id="A0A151B4H3"/>
<evidence type="ECO:0000256" key="3">
    <source>
        <dbReference type="ARBA" id="ARBA00022795"/>
    </source>
</evidence>
<evidence type="ECO:0000256" key="6">
    <source>
        <dbReference type="ARBA" id="ARBA00093785"/>
    </source>
</evidence>
<keyword evidence="2" id="KW-0963">Cytoplasm</keyword>
<comment type="function">
    <text evidence="5">May act as an export chaperone for the filament capping protein FliD.</text>
</comment>
<gene>
    <name evidence="8" type="ORF">CLTEP_12700</name>
</gene>
<dbReference type="STRING" id="1121338.CLTEP_12700"/>
<evidence type="ECO:0000256" key="7">
    <source>
        <dbReference type="ARBA" id="ARBA00093797"/>
    </source>
</evidence>
<protein>
    <recommendedName>
        <fullName evidence="7">Flagellar protein FliT</fullName>
    </recommendedName>
</protein>
<evidence type="ECO:0000313" key="9">
    <source>
        <dbReference type="Proteomes" id="UP000075531"/>
    </source>
</evidence>
<evidence type="ECO:0000256" key="1">
    <source>
        <dbReference type="ARBA" id="ARBA00004514"/>
    </source>
</evidence>
<dbReference type="PATRIC" id="fig|1121338.3.peg.1306"/>
<evidence type="ECO:0000256" key="4">
    <source>
        <dbReference type="ARBA" id="ARBA00023186"/>
    </source>
</evidence>
<sequence length="110" mass="13075">MLKVMLQQYKELTLKCIDAVNEKEFDNLLCYLDKRQELIENISDMSYSNKEFKYICIHLDILELDKKLKEMVVREKLEIKSRINGLTRSKKAYSSYNGKSNNMSILKKMI</sequence>
<dbReference type="Proteomes" id="UP000075531">
    <property type="component" value="Unassembled WGS sequence"/>
</dbReference>
<dbReference type="EMBL" id="LTBA01000010">
    <property type="protein sequence ID" value="KYH34805.1"/>
    <property type="molecule type" value="Genomic_DNA"/>
</dbReference>
<keyword evidence="3" id="KW-1005">Bacterial flagellum biogenesis</keyword>
<evidence type="ECO:0000256" key="2">
    <source>
        <dbReference type="ARBA" id="ARBA00022490"/>
    </source>
</evidence>
<dbReference type="InterPro" id="IPR008622">
    <property type="entry name" value="FliT"/>
</dbReference>
<dbReference type="RefSeq" id="WP_066824181.1">
    <property type="nucleotide sequence ID" value="NZ_LTBA01000010.1"/>
</dbReference>
<dbReference type="Pfam" id="PF05400">
    <property type="entry name" value="FliT"/>
    <property type="match status" value="1"/>
</dbReference>
<proteinExistence type="inferred from homology"/>
<organism evidence="8 9">
    <name type="scientific">Clostridium tepidiprofundi DSM 19306</name>
    <dbReference type="NCBI Taxonomy" id="1121338"/>
    <lineage>
        <taxon>Bacteria</taxon>
        <taxon>Bacillati</taxon>
        <taxon>Bacillota</taxon>
        <taxon>Clostridia</taxon>
        <taxon>Eubacteriales</taxon>
        <taxon>Clostridiaceae</taxon>
        <taxon>Clostridium</taxon>
    </lineage>
</organism>
<evidence type="ECO:0000256" key="5">
    <source>
        <dbReference type="ARBA" id="ARBA00093765"/>
    </source>
</evidence>
<keyword evidence="4" id="KW-0143">Chaperone</keyword>
<evidence type="ECO:0000313" key="8">
    <source>
        <dbReference type="EMBL" id="KYH34805.1"/>
    </source>
</evidence>
<name>A0A151B4H3_9CLOT</name>
<accession>A0A151B4H3</accession>
<comment type="caution">
    <text evidence="8">The sequence shown here is derived from an EMBL/GenBank/DDBJ whole genome shotgun (WGS) entry which is preliminary data.</text>
</comment>
<comment type="similarity">
    <text evidence="6">Belongs to the bacillales FliT family.</text>
</comment>